<organism evidence="2 3">
    <name type="scientific">Eimeria acervulina</name>
    <name type="common">Coccidian parasite</name>
    <dbReference type="NCBI Taxonomy" id="5801"/>
    <lineage>
        <taxon>Eukaryota</taxon>
        <taxon>Sar</taxon>
        <taxon>Alveolata</taxon>
        <taxon>Apicomplexa</taxon>
        <taxon>Conoidasida</taxon>
        <taxon>Coccidia</taxon>
        <taxon>Eucoccidiorida</taxon>
        <taxon>Eimeriorina</taxon>
        <taxon>Eimeriidae</taxon>
        <taxon>Eimeria</taxon>
    </lineage>
</organism>
<accession>U6GQ15</accession>
<proteinExistence type="predicted"/>
<dbReference type="RefSeq" id="XP_013248240.1">
    <property type="nucleotide sequence ID" value="XM_013392786.1"/>
</dbReference>
<dbReference type="EMBL" id="HG672267">
    <property type="protein sequence ID" value="CDI82311.1"/>
    <property type="molecule type" value="Genomic_DNA"/>
</dbReference>
<dbReference type="OMA" id="RCESVEM"/>
<feature type="region of interest" description="Disordered" evidence="1">
    <location>
        <begin position="64"/>
        <end position="233"/>
    </location>
</feature>
<dbReference type="VEuPathDB" id="ToxoDB:EAH_00027030"/>
<evidence type="ECO:0000313" key="2">
    <source>
        <dbReference type="EMBL" id="CDI82311.1"/>
    </source>
</evidence>
<dbReference type="OrthoDB" id="346068at2759"/>
<feature type="compositionally biased region" description="Polar residues" evidence="1">
    <location>
        <begin position="110"/>
        <end position="130"/>
    </location>
</feature>
<protein>
    <submittedName>
        <fullName evidence="2">Uncharacterized protein</fullName>
    </submittedName>
</protein>
<dbReference type="Gene3D" id="2.60.120.260">
    <property type="entry name" value="Galactose-binding domain-like"/>
    <property type="match status" value="1"/>
</dbReference>
<reference evidence="2" key="2">
    <citation type="submission" date="2013-10" db="EMBL/GenBank/DDBJ databases">
        <authorList>
            <person name="Aslett M."/>
        </authorList>
    </citation>
    <scope>NUCLEOTIDE SEQUENCE</scope>
    <source>
        <strain evidence="2">Houghton</strain>
    </source>
</reference>
<evidence type="ECO:0000256" key="1">
    <source>
        <dbReference type="SAM" id="MobiDB-lite"/>
    </source>
</evidence>
<gene>
    <name evidence="2" type="ORF">EAH_00027030</name>
</gene>
<name>U6GQ15_EIMAC</name>
<sequence>MVTARRRRGALALPLLENRLDSNASTAGPFTLNKTDPKVSVSAAHVDRVGLHVSLTIPLESSVTPRAATNHKSRPARKETRELWMPSSPLALLPNGTDKQKDTLVEPNAGKSTDSASQRVSTSTSKQATPGSVRKNGIARTRRTPSAAARAEPTLGEINTSLRHSESSDILNSPDGALRTPKNNLHTFDNPEVDAQYSPSAPPPGHNKRSKKLQYSPVAIPSAMRPPESIDARRGRQRLPLSGQPSPHHVILSRSMVPKSSKRTCSGRLHLSTVTKCARRNSLRAVFSPANTAPTPTNTSPSFCFLRASMDCFTLKKVLWAYRIIFARVISAFRTTRTSGAARRAEYALLGASLVALLFWTDLTPLPATLWAGLHRCNSAAATSHYDWQRATGAFFLADSPELQRECSIVGNFCAGGDEILCGFPVDSSSNGCVALGQDVAAKSKGGSIDYAQTSGTVSHGALVVSQLLHSVASFAMPKLGHAAMVKSPPLNTVSEGGVTKLLQSYYPLYNHTNDPGCLVADNDATYVIQDKHGQITIALARQSLIFAVAMEAPTTTDPDGRCESVEMRWFSVYVQLEGQEKTACRVPSPRGDGLEKGHAGNEEWCRVGRFEYRCQKQSALQVFCLDNPPGPPRQPPPWASRRSTACRNGKAWQTRRVRIVLNENWGASATRLRRLRVLAFP</sequence>
<keyword evidence="3" id="KW-1185">Reference proteome</keyword>
<dbReference type="GeneID" id="25270773"/>
<dbReference type="Proteomes" id="UP000018050">
    <property type="component" value="Unassembled WGS sequence"/>
</dbReference>
<dbReference type="AlphaFoldDB" id="U6GQ15"/>
<reference evidence="2" key="1">
    <citation type="submission" date="2013-10" db="EMBL/GenBank/DDBJ databases">
        <title>Genomic analysis of the causative agents of coccidiosis in chickens.</title>
        <authorList>
            <person name="Reid A.J."/>
            <person name="Blake D."/>
            <person name="Billington K."/>
            <person name="Browne H."/>
            <person name="Dunn M."/>
            <person name="Hung S."/>
            <person name="Kawahara F."/>
            <person name="Miranda-Saavedra D."/>
            <person name="Mourier T."/>
            <person name="Nagra H."/>
            <person name="Otto T.D."/>
            <person name="Rawlings N."/>
            <person name="Sanchez A."/>
            <person name="Sanders M."/>
            <person name="Subramaniam C."/>
            <person name="Tay Y."/>
            <person name="Dear P."/>
            <person name="Doerig C."/>
            <person name="Gruber A."/>
            <person name="Parkinson J."/>
            <person name="Shirley M."/>
            <person name="Wan K.L."/>
            <person name="Berriman M."/>
            <person name="Tomley F."/>
            <person name="Pain A."/>
        </authorList>
    </citation>
    <scope>NUCLEOTIDE SEQUENCE</scope>
    <source>
        <strain evidence="2">Houghton</strain>
    </source>
</reference>
<evidence type="ECO:0000313" key="3">
    <source>
        <dbReference type="Proteomes" id="UP000018050"/>
    </source>
</evidence>